<evidence type="ECO:0000256" key="2">
    <source>
        <dbReference type="SAM" id="SignalP"/>
    </source>
</evidence>
<dbReference type="OrthoDB" id="7282816at2"/>
<dbReference type="RefSeq" id="WP_136941553.1">
    <property type="nucleotide sequence ID" value="NZ_SWKR01000001.1"/>
</dbReference>
<dbReference type="Proteomes" id="UP000309138">
    <property type="component" value="Unassembled WGS sequence"/>
</dbReference>
<evidence type="ECO:0008006" key="5">
    <source>
        <dbReference type="Google" id="ProtNLM"/>
    </source>
</evidence>
<keyword evidence="2" id="KW-0732">Signal</keyword>
<name>A0A4U1L8J4_9SPHN</name>
<organism evidence="3 4">
    <name type="scientific">Sphingomonas baiyangensis</name>
    <dbReference type="NCBI Taxonomy" id="2572576"/>
    <lineage>
        <taxon>Bacteria</taxon>
        <taxon>Pseudomonadati</taxon>
        <taxon>Pseudomonadota</taxon>
        <taxon>Alphaproteobacteria</taxon>
        <taxon>Sphingomonadales</taxon>
        <taxon>Sphingomonadaceae</taxon>
        <taxon>Sphingomonas</taxon>
    </lineage>
</organism>
<evidence type="ECO:0000256" key="1">
    <source>
        <dbReference type="SAM" id="MobiDB-lite"/>
    </source>
</evidence>
<protein>
    <recommendedName>
        <fullName evidence="5">Terminase small subunit</fullName>
    </recommendedName>
</protein>
<evidence type="ECO:0000313" key="3">
    <source>
        <dbReference type="EMBL" id="TKD53134.1"/>
    </source>
</evidence>
<sequence>MRTRTRPAAAKALAPPVHAAATHVVAAPPPAASLADAPAHDPDDWVPVPRRARVDGLSPEVQRAFIGYLADTGSVRTAAETAGNSPSAFYRLRRSPDGAAFAAAWDAAIQQAAHALVDAAFERAIHGSEEPVWDREGRVIGRRFRQSDAMMMFLLRKHFPDRYGDLHRDRAAPALSATAPQPPPVADMLRRLGSDSPDASDADFLDDEGEGIADPDPDPAASVLGDAFEAALAAAKQEAAQYFPRRRAPVSEENDAGERRRRRR</sequence>
<reference evidence="3 4" key="1">
    <citation type="submission" date="2019-04" db="EMBL/GenBank/DDBJ databases">
        <authorList>
            <person name="Yang Y."/>
            <person name="Wei D."/>
        </authorList>
    </citation>
    <scope>NUCLEOTIDE SEQUENCE [LARGE SCALE GENOMIC DNA]</scope>
    <source>
        <strain evidence="3 4">L-1-4w-11</strain>
    </source>
</reference>
<dbReference type="Gene3D" id="1.10.10.60">
    <property type="entry name" value="Homeodomain-like"/>
    <property type="match status" value="1"/>
</dbReference>
<feature type="compositionally biased region" description="Acidic residues" evidence="1">
    <location>
        <begin position="198"/>
        <end position="217"/>
    </location>
</feature>
<feature type="region of interest" description="Disordered" evidence="1">
    <location>
        <begin position="240"/>
        <end position="264"/>
    </location>
</feature>
<accession>A0A4U1L8J4</accession>
<feature type="chain" id="PRO_5020633676" description="Terminase small subunit" evidence="2">
    <location>
        <begin position="20"/>
        <end position="264"/>
    </location>
</feature>
<feature type="region of interest" description="Disordered" evidence="1">
    <location>
        <begin position="174"/>
        <end position="225"/>
    </location>
</feature>
<comment type="caution">
    <text evidence="3">The sequence shown here is derived from an EMBL/GenBank/DDBJ whole genome shotgun (WGS) entry which is preliminary data.</text>
</comment>
<keyword evidence="4" id="KW-1185">Reference proteome</keyword>
<proteinExistence type="predicted"/>
<evidence type="ECO:0000313" key="4">
    <source>
        <dbReference type="Proteomes" id="UP000309138"/>
    </source>
</evidence>
<gene>
    <name evidence="3" type="ORF">FBR43_02005</name>
</gene>
<feature type="signal peptide" evidence="2">
    <location>
        <begin position="1"/>
        <end position="19"/>
    </location>
</feature>
<dbReference type="AlphaFoldDB" id="A0A4U1L8J4"/>
<dbReference type="EMBL" id="SWKR01000001">
    <property type="protein sequence ID" value="TKD53134.1"/>
    <property type="molecule type" value="Genomic_DNA"/>
</dbReference>